<dbReference type="Pfam" id="PF00583">
    <property type="entry name" value="Acetyltransf_1"/>
    <property type="match status" value="1"/>
</dbReference>
<organism evidence="4 5">
    <name type="scientific">Streptomyces boetiae</name>
    <dbReference type="NCBI Taxonomy" id="3075541"/>
    <lineage>
        <taxon>Bacteria</taxon>
        <taxon>Bacillati</taxon>
        <taxon>Actinomycetota</taxon>
        <taxon>Actinomycetes</taxon>
        <taxon>Kitasatosporales</taxon>
        <taxon>Streptomycetaceae</taxon>
        <taxon>Streptomyces</taxon>
    </lineage>
</organism>
<keyword evidence="2" id="KW-0012">Acyltransferase</keyword>
<gene>
    <name evidence="4" type="ORF">RM780_13065</name>
</gene>
<comment type="caution">
    <text evidence="4">The sequence shown here is derived from an EMBL/GenBank/DDBJ whole genome shotgun (WGS) entry which is preliminary data.</text>
</comment>
<evidence type="ECO:0000313" key="5">
    <source>
        <dbReference type="Proteomes" id="UP001183388"/>
    </source>
</evidence>
<keyword evidence="1" id="KW-0808">Transferase</keyword>
<feature type="domain" description="N-acetyltransferase" evidence="3">
    <location>
        <begin position="7"/>
        <end position="167"/>
    </location>
</feature>
<dbReference type="InterPro" id="IPR000182">
    <property type="entry name" value="GNAT_dom"/>
</dbReference>
<dbReference type="RefSeq" id="WP_311630840.1">
    <property type="nucleotide sequence ID" value="NZ_JAVREN010000016.1"/>
</dbReference>
<evidence type="ECO:0000259" key="3">
    <source>
        <dbReference type="PROSITE" id="PS51186"/>
    </source>
</evidence>
<dbReference type="InterPro" id="IPR016181">
    <property type="entry name" value="Acyl_CoA_acyltransferase"/>
</dbReference>
<dbReference type="Proteomes" id="UP001183388">
    <property type="component" value="Unassembled WGS sequence"/>
</dbReference>
<protein>
    <submittedName>
        <fullName evidence="4">GNAT family N-acetyltransferase</fullName>
    </submittedName>
</protein>
<proteinExistence type="predicted"/>
<reference evidence="5" key="1">
    <citation type="submission" date="2023-07" db="EMBL/GenBank/DDBJ databases">
        <title>30 novel species of actinomycetes from the DSMZ collection.</title>
        <authorList>
            <person name="Nouioui I."/>
        </authorList>
    </citation>
    <scope>NUCLEOTIDE SEQUENCE [LARGE SCALE GENOMIC DNA]</scope>
    <source>
        <strain evidence="5">DSM 44917</strain>
    </source>
</reference>
<evidence type="ECO:0000256" key="1">
    <source>
        <dbReference type="ARBA" id="ARBA00022679"/>
    </source>
</evidence>
<dbReference type="SUPFAM" id="SSF55729">
    <property type="entry name" value="Acyl-CoA N-acyltransferases (Nat)"/>
    <property type="match status" value="1"/>
</dbReference>
<dbReference type="PANTHER" id="PTHR43877">
    <property type="entry name" value="AMINOALKYLPHOSPHONATE N-ACETYLTRANSFERASE-RELATED-RELATED"/>
    <property type="match status" value="1"/>
</dbReference>
<evidence type="ECO:0000313" key="4">
    <source>
        <dbReference type="EMBL" id="MDT0307886.1"/>
    </source>
</evidence>
<dbReference type="CDD" id="cd04301">
    <property type="entry name" value="NAT_SF"/>
    <property type="match status" value="1"/>
</dbReference>
<dbReference type="EMBL" id="JAVREN010000016">
    <property type="protein sequence ID" value="MDT0307886.1"/>
    <property type="molecule type" value="Genomic_DNA"/>
</dbReference>
<dbReference type="PROSITE" id="PS51186">
    <property type="entry name" value="GNAT"/>
    <property type="match status" value="1"/>
</dbReference>
<dbReference type="PANTHER" id="PTHR43877:SF1">
    <property type="entry name" value="ACETYLTRANSFERASE"/>
    <property type="match status" value="1"/>
</dbReference>
<dbReference type="InterPro" id="IPR050832">
    <property type="entry name" value="Bact_Acetyltransf"/>
</dbReference>
<accession>A0ABU2L8T9</accession>
<name>A0ABU2L8T9_9ACTN</name>
<sequence>MGSETITRIREATPGDAEFLTRMLLAALNWGEEEYTREQALADPALAVYVEGWPRPGDLGVVAEDAAGEPAGAAWARRFTAEAPGDGFVAPDVPELAVAIEPAHRGRGLGPRLLNALLRRAEEAGVERISLSVDDGNPAARLYERLGFVTVGRGAGDEADTMLLRLADRPRDPRGDA</sequence>
<keyword evidence="5" id="KW-1185">Reference proteome</keyword>
<dbReference type="Gene3D" id="3.40.630.30">
    <property type="match status" value="1"/>
</dbReference>
<evidence type="ECO:0000256" key="2">
    <source>
        <dbReference type="ARBA" id="ARBA00023315"/>
    </source>
</evidence>